<evidence type="ECO:0000313" key="2">
    <source>
        <dbReference type="EMBL" id="SHJ15101.1"/>
    </source>
</evidence>
<dbReference type="SUPFAM" id="SSF109854">
    <property type="entry name" value="DinB/YfiT-like putative metalloenzymes"/>
    <property type="match status" value="1"/>
</dbReference>
<protein>
    <submittedName>
        <fullName evidence="2">DinB superfamily protein</fullName>
    </submittedName>
</protein>
<dbReference type="STRING" id="1121955.SAMN02745146_2449"/>
<keyword evidence="3" id="KW-1185">Reference proteome</keyword>
<dbReference type="InterPro" id="IPR034660">
    <property type="entry name" value="DinB/YfiT-like"/>
</dbReference>
<organism evidence="2 3">
    <name type="scientific">Hymenobacter daecheongensis DSM 21074</name>
    <dbReference type="NCBI Taxonomy" id="1121955"/>
    <lineage>
        <taxon>Bacteria</taxon>
        <taxon>Pseudomonadati</taxon>
        <taxon>Bacteroidota</taxon>
        <taxon>Cytophagia</taxon>
        <taxon>Cytophagales</taxon>
        <taxon>Hymenobacteraceae</taxon>
        <taxon>Hymenobacter</taxon>
    </lineage>
</organism>
<reference evidence="2 3" key="1">
    <citation type="submission" date="2016-11" db="EMBL/GenBank/DDBJ databases">
        <authorList>
            <person name="Jaros S."/>
            <person name="Januszkiewicz K."/>
            <person name="Wedrychowicz H."/>
        </authorList>
    </citation>
    <scope>NUCLEOTIDE SEQUENCE [LARGE SCALE GENOMIC DNA]</scope>
    <source>
        <strain evidence="2 3">DSM 21074</strain>
    </source>
</reference>
<proteinExistence type="predicted"/>
<gene>
    <name evidence="2" type="ORF">SAMN02745146_2449</name>
</gene>
<dbReference type="Proteomes" id="UP000184418">
    <property type="component" value="Unassembled WGS sequence"/>
</dbReference>
<dbReference type="RefSeq" id="WP_073109533.1">
    <property type="nucleotide sequence ID" value="NZ_FQYN01000004.1"/>
</dbReference>
<evidence type="ECO:0000313" key="3">
    <source>
        <dbReference type="Proteomes" id="UP000184418"/>
    </source>
</evidence>
<dbReference type="OrthoDB" id="1439983at2"/>
<dbReference type="InterPro" id="IPR024775">
    <property type="entry name" value="DinB-like"/>
</dbReference>
<accession>A0A1M6GYR3</accession>
<dbReference type="Gene3D" id="1.20.120.450">
    <property type="entry name" value="dinb family like domain"/>
    <property type="match status" value="1"/>
</dbReference>
<dbReference type="AlphaFoldDB" id="A0A1M6GYR3"/>
<name>A0A1M6GYR3_9BACT</name>
<dbReference type="Pfam" id="PF12867">
    <property type="entry name" value="DinB_2"/>
    <property type="match status" value="1"/>
</dbReference>
<dbReference type="EMBL" id="FQYN01000004">
    <property type="protein sequence ID" value="SHJ15101.1"/>
    <property type="molecule type" value="Genomic_DNA"/>
</dbReference>
<evidence type="ECO:0000259" key="1">
    <source>
        <dbReference type="Pfam" id="PF12867"/>
    </source>
</evidence>
<sequence>MTPTYPDLPEVWLRGPLPDYSPLLLPVAHALLQAREELTALLADFPDHLLWHKPAGLASPGFHLQHLTGVLDRLTTYARAESLTPAQIEYLRAEGQGSTAPGTTAALVQAFHQQVERTLGQLRQTPKATLTERRGVGRAQLPSTVLGLLVHAAEHTMRHLGQLLVTVRVLRAEADRYA</sequence>
<feature type="domain" description="DinB-like" evidence="1">
    <location>
        <begin position="31"/>
        <end position="163"/>
    </location>
</feature>